<accession>A0A0M3TM23</accession>
<organism evidence="1">
    <name type="scientific">Leptospira interrogans serovar Hardjo str. Norma</name>
    <dbReference type="NCBI Taxonomy" id="1279460"/>
    <lineage>
        <taxon>Bacteria</taxon>
        <taxon>Pseudomonadati</taxon>
        <taxon>Spirochaetota</taxon>
        <taxon>Spirochaetia</taxon>
        <taxon>Leptospirales</taxon>
        <taxon>Leptospiraceae</taxon>
        <taxon>Leptospira</taxon>
    </lineage>
</organism>
<reference evidence="1 2" key="1">
    <citation type="journal article" date="2015" name="Genome Announc.">
        <title>Whole-Genome Sequence of Leptospira interrogans Serovar Hardjo Subtype Hardjoprajitno Strain Norma, Isolated from Cattle in a Leptospirosis Outbreak in Brazil.</title>
        <authorList>
            <person name="Cosate M.R."/>
            <person name="Soares S.C."/>
            <person name="Mendes T.A."/>
            <person name="Raittz R.T."/>
            <person name="Moreira E.C."/>
            <person name="Leite R."/>
            <person name="Fernandes G.R."/>
            <person name="Haddad J.P."/>
            <person name="Ortega J.M."/>
        </authorList>
    </citation>
    <scope>NUCLEOTIDE SEQUENCE [LARGE SCALE GENOMIC DNA]</scope>
    <source>
        <strain evidence="1 2">Norma</strain>
    </source>
</reference>
<protein>
    <submittedName>
        <fullName evidence="1">Uncharacterized protein</fullName>
    </submittedName>
</protein>
<sequence length="40" mass="4823">MGTTTGFDFTNKFEIVGTHTFKKLFLIFLRRIYVNLELFY</sequence>
<name>A0A0M3TM23_LEPIR</name>
<proteinExistence type="predicted"/>
<dbReference type="EMBL" id="CP012603">
    <property type="protein sequence ID" value="ALE40095.1"/>
    <property type="molecule type" value="Genomic_DNA"/>
</dbReference>
<gene>
    <name evidence="1" type="ORF">G436_2930</name>
</gene>
<evidence type="ECO:0000313" key="1">
    <source>
        <dbReference type="EMBL" id="ALE40095.1"/>
    </source>
</evidence>
<evidence type="ECO:0000313" key="2">
    <source>
        <dbReference type="Proteomes" id="UP000056502"/>
    </source>
</evidence>
<dbReference type="PATRIC" id="fig|1279460.3.peg.2961"/>
<dbReference type="Proteomes" id="UP000056502">
    <property type="component" value="Chromosome I"/>
</dbReference>
<dbReference type="AntiFam" id="ANF00051">
    <property type="entry name" value="Translation of DNA tandem repeat"/>
</dbReference>
<dbReference type="AlphaFoldDB" id="A0A0M3TM23"/>